<sequence length="1702" mass="191940">MVTQGRQVGKKEDTPNYKDAQDAKHLLDQIGEKIQDIANAAALPYNNALHGTLSQATFSNNHKINNNDPCKLNYEFDTYVTSNVIEPCKYKSEERFSEVHGSECDNKKIRDSDKKNKGGACAPFRRLHVCDKNIEQIDPAKITATHNLLVDVCQAAKYEGQSIRGYYAQYDAEYPSGSSFTTCTALARSFADIGDIVRGKDLYRGDKKKDQQEREKLEQKLKEIFKKIHDNLKDKKAKDHYKDDGPDYFQLREDWWDANRAKVWEAITCKAEGASYFRKTCGSGPDAIRTPNQCRCGTYKVPTYFDYVPQYLRWFEEWAEDFCRKRKKKIENAIKNCRGDDGKKRYCDLNGFDCEKTAKGKNQLVEGADCKKCSVACNPFVEWLDNQQKEFLKQKNKYDKEIKKAEKKKETSITIGNTTINNLYVGDFYEQLRENYGKVEDFLQKLNDETTCKGHPEVGEEKADAANFTKGNVDKTFSRTKYCRACPLCGVTGEKGNWKDKGDGDCGDVKQKKKYPERNTTTIPVLTAEKRKRGILQKYSKFCDSVKNNANGANGGGQIKNWECHYEQTDKSNICVLQHDENDKAEEDVMSYYSFFYGSIIDMLNDSIDWKDKLKYCIEKAEEGICRRVCKEYCECYKRWVEKKQTEWTQIKNYFLKQEDLLKDMKGDLFQHIDPDSFLEYYLKSTFLEDMIKAQGDPKVIEKFKEILGKENEDDLPNFLNGKRIIDDFLEKEKQKADKCLQTHTNPCPQPSTPAGGGGVARSETHEEKGPPHADGALKPEEDDDDDDSDEDEVEEESAEAEALPTQDATEEVGPKEEGPDVCKIVGDALTNNDTLKQACPTKYGPKAPTSWKCVPTSGGADSTTREGSSVNGDRSQRAKREAPSGAVTATGGSICVPPRRRRLYVGKLEEWASDKVANTETSVSPQAANTQAANTQAANTQAANTQEGESQTLTGGEPQVSTQASTSPSSNPRADGLVKAFVESAAIETFFLWHEFKEQWRLQQEEERKRNGDLLSPFPGLAASKEMKALPSATPLPSLPGTDNDNPQNKLEKGEIPEDFLRQMFYTLGDYRDICVGKTPDGIDTVSASDKDTKGEEKSKMTTNKISTKIKEFLQKQNSDTAGSSSGRATSQTGTHSPSSDKDPESWWQAHGPAIWDGMVCALGYNTENRTKDDNVHKQLMEAIKNNSKYDYHTVIFSSVGPSAGAKLDEFSRTPQYFRWFQEWGETFCKKRTEMLEKIKYECRSDKVCSGDGENCNDNLPDNPSTFPSFNCPSCGKHCRWYKRWIRRKKDEFTKHSNVYNEQKEKAKNNNNNGFCGKLEENAAAFLNKLKSGPCKKDKENVKDELDFDKPNDTFRPATNCAPCSEFKVKCKNGVCTGGVTKGNCNGGTITEKDIEKMNDLNGNIDMLVSDDNPNGNKFDDLPVCEGKGIFKGIRKDVWKCGKVCGYNVCKPVNVNDLKVNGTQNQNQIIIITALVKRWLEYFFDDYNKINKKLNICIENGKGSTCIKDCVDTWIKEKSKEWQQITERLNEQYKNDKQPDYSVTTILEELIPKIDVTIDKRKVTQLSDLQKTLKCNCAKPSKEKVGKQDNNQDAIDCMIKKLQEKATSCLSLTSDSQEKPCVDSPSPIATSPEEEDLVLEETENQVDPPKICPKQTVEDKKKEEGEEKCEAAPTPKKPAAEPERTEKAKPPEPEAPPAATP</sequence>
<feature type="domain" description="Duffy-binding-like" evidence="3">
    <location>
        <begin position="595"/>
        <end position="747"/>
    </location>
</feature>
<feature type="region of interest" description="Disordered" evidence="2">
    <location>
        <begin position="1614"/>
        <end position="1702"/>
    </location>
</feature>
<keyword evidence="1" id="KW-0175">Coiled coil</keyword>
<evidence type="ECO:0008006" key="10">
    <source>
        <dbReference type="Google" id="ProtNLM"/>
    </source>
</evidence>
<feature type="compositionally biased region" description="Acidic residues" evidence="2">
    <location>
        <begin position="1633"/>
        <end position="1645"/>
    </location>
</feature>
<name>A0A024WNV2_PLAFA</name>
<evidence type="ECO:0000259" key="6">
    <source>
        <dbReference type="Pfam" id="PF18562"/>
    </source>
</evidence>
<dbReference type="InterPro" id="IPR004258">
    <property type="entry name" value="DBL"/>
</dbReference>
<evidence type="ECO:0000259" key="5">
    <source>
        <dbReference type="Pfam" id="PF15447"/>
    </source>
</evidence>
<evidence type="ECO:0000313" key="9">
    <source>
        <dbReference type="Proteomes" id="UP000030699"/>
    </source>
</evidence>
<proteinExistence type="predicted"/>
<protein>
    <recommendedName>
        <fullName evidence="10">Duffy-binding-like domain-containing protein</fullName>
    </recommendedName>
</protein>
<feature type="compositionally biased region" description="Low complexity" evidence="2">
    <location>
        <begin position="1032"/>
        <end position="1041"/>
    </location>
</feature>
<feature type="compositionally biased region" description="Acidic residues" evidence="2">
    <location>
        <begin position="781"/>
        <end position="800"/>
    </location>
</feature>
<feature type="domain" description="Duffy-binding-like" evidence="7">
    <location>
        <begin position="1224"/>
        <end position="1359"/>
    </location>
</feature>
<dbReference type="FunFam" id="1.20.58.830:FF:000003">
    <property type="entry name" value="Erythrocyte membrane protein 1, PfEMP1"/>
    <property type="match status" value="1"/>
</dbReference>
<feature type="compositionally biased region" description="Polar residues" evidence="2">
    <location>
        <begin position="948"/>
        <end position="973"/>
    </location>
</feature>
<reference evidence="8 9" key="1">
    <citation type="submission" date="2013-02" db="EMBL/GenBank/DDBJ databases">
        <title>The Genome Annotation of Plasmodium falciparum MaliPS096_E11.</title>
        <authorList>
            <consortium name="The Broad Institute Genome Sequencing Platform"/>
            <consortium name="The Broad Institute Genome Sequencing Center for Infectious Disease"/>
            <person name="Neafsey D."/>
            <person name="Hoffman S."/>
            <person name="Volkman S."/>
            <person name="Rosenthal P."/>
            <person name="Walker B."/>
            <person name="Young S.K."/>
            <person name="Zeng Q."/>
            <person name="Gargeya S."/>
            <person name="Fitzgerald M."/>
            <person name="Haas B."/>
            <person name="Abouelleil A."/>
            <person name="Allen A.W."/>
            <person name="Alvarado L."/>
            <person name="Arachchi H.M."/>
            <person name="Berlin A.M."/>
            <person name="Chapman S.B."/>
            <person name="Gainer-Dewar J."/>
            <person name="Goldberg J."/>
            <person name="Griggs A."/>
            <person name="Gujja S."/>
            <person name="Hansen M."/>
            <person name="Howarth C."/>
            <person name="Imamovic A."/>
            <person name="Ireland A."/>
            <person name="Larimer J."/>
            <person name="McCowan C."/>
            <person name="Murphy C."/>
            <person name="Pearson M."/>
            <person name="Poon T.W."/>
            <person name="Priest M."/>
            <person name="Roberts A."/>
            <person name="Saif S."/>
            <person name="Shea T."/>
            <person name="Sisk P."/>
            <person name="Sykes S."/>
            <person name="Wortman J."/>
            <person name="Nusbaum C."/>
            <person name="Birren B."/>
        </authorList>
    </citation>
    <scope>NUCLEOTIDE SEQUENCE [LARGE SCALE GENOMIC DNA]</scope>
    <source>
        <strain evidence="8 9">MaliPS096_E11</strain>
    </source>
</reference>
<gene>
    <name evidence="8" type="ORF">PFMALIP_03736</name>
</gene>
<dbReference type="InterPro" id="IPR042202">
    <property type="entry name" value="Duffy-ag-bd_sf"/>
</dbReference>
<feature type="region of interest" description="Disordered" evidence="2">
    <location>
        <begin position="917"/>
        <end position="973"/>
    </location>
</feature>
<dbReference type="FunFam" id="1.20.58.1930:FF:000001">
    <property type="entry name" value="Erythrocyte membrane protein 1, PfEMP1"/>
    <property type="match status" value="1"/>
</dbReference>
<feature type="compositionally biased region" description="Basic and acidic residues" evidence="2">
    <location>
        <begin position="9"/>
        <end position="21"/>
    </location>
</feature>
<feature type="coiled-coil region" evidence="1">
    <location>
        <begin position="388"/>
        <end position="449"/>
    </location>
</feature>
<dbReference type="Pfam" id="PF03011">
    <property type="entry name" value="PFEMP"/>
    <property type="match status" value="2"/>
</dbReference>
<dbReference type="Pfam" id="PF15447">
    <property type="entry name" value="NTS"/>
    <property type="match status" value="1"/>
</dbReference>
<feature type="region of interest" description="Disordered" evidence="2">
    <location>
        <begin position="1"/>
        <end position="21"/>
    </location>
</feature>
<dbReference type="FunFam" id="1.20.1310.20:FF:000001">
    <property type="entry name" value="Erythrocyte membrane protein 1, PfEMP1"/>
    <property type="match status" value="1"/>
</dbReference>
<feature type="compositionally biased region" description="Basic and acidic residues" evidence="2">
    <location>
        <begin position="763"/>
        <end position="780"/>
    </location>
</feature>
<dbReference type="Gene3D" id="1.20.1310.20">
    <property type="entry name" value="Duffy-antigen binding domain"/>
    <property type="match status" value="2"/>
</dbReference>
<feature type="domain" description="Duffy-binding-like" evidence="3">
    <location>
        <begin position="1476"/>
        <end position="1616"/>
    </location>
</feature>
<feature type="domain" description="Plasmodium falciparum erythrocyte membrane protein-1 N-terminal segment" evidence="5">
    <location>
        <begin position="22"/>
        <end position="57"/>
    </location>
</feature>
<reference evidence="8 9" key="2">
    <citation type="submission" date="2013-02" db="EMBL/GenBank/DDBJ databases">
        <title>The Genome Sequence of Plasmodium falciparum MaliPS096_E11.</title>
        <authorList>
            <consortium name="The Broad Institute Genome Sequencing Platform"/>
            <consortium name="The Broad Institute Genome Sequencing Center for Infectious Disease"/>
            <person name="Neafsey D."/>
            <person name="Cheeseman I."/>
            <person name="Volkman S."/>
            <person name="Adams J."/>
            <person name="Walker B."/>
            <person name="Young S.K."/>
            <person name="Zeng Q."/>
            <person name="Gargeya S."/>
            <person name="Fitzgerald M."/>
            <person name="Haas B."/>
            <person name="Abouelleil A."/>
            <person name="Alvarado L."/>
            <person name="Arachchi H.M."/>
            <person name="Berlin A.M."/>
            <person name="Chapman S.B."/>
            <person name="Dewar J."/>
            <person name="Goldberg J."/>
            <person name="Griggs A."/>
            <person name="Gujja S."/>
            <person name="Hansen M."/>
            <person name="Howarth C."/>
            <person name="Imamovic A."/>
            <person name="Larimer J."/>
            <person name="McCowan C."/>
            <person name="Murphy C."/>
            <person name="Neiman D."/>
            <person name="Pearson M."/>
            <person name="Priest M."/>
            <person name="Roberts A."/>
            <person name="Saif S."/>
            <person name="Shea T."/>
            <person name="Sisk P."/>
            <person name="Sykes S."/>
            <person name="Wortman J."/>
            <person name="Nusbaum C."/>
            <person name="Birren B."/>
        </authorList>
    </citation>
    <scope>NUCLEOTIDE SEQUENCE [LARGE SCALE GENOMIC DNA]</scope>
    <source>
        <strain evidence="8 9">MaliPS096_E11</strain>
    </source>
</reference>
<dbReference type="SUPFAM" id="SSF140924">
    <property type="entry name" value="Duffy binding domain-like"/>
    <property type="match status" value="4"/>
</dbReference>
<organism evidence="8 9">
    <name type="scientific">Plasmodium falciparum MaliPS096_E11</name>
    <dbReference type="NCBI Taxonomy" id="1036727"/>
    <lineage>
        <taxon>Eukaryota</taxon>
        <taxon>Sar</taxon>
        <taxon>Alveolata</taxon>
        <taxon>Apicomplexa</taxon>
        <taxon>Aconoidasida</taxon>
        <taxon>Haemosporida</taxon>
        <taxon>Plasmodiidae</taxon>
        <taxon>Plasmodium</taxon>
        <taxon>Plasmodium (Laverania)</taxon>
    </lineage>
</organism>
<feature type="region of interest" description="Disordered" evidence="2">
    <location>
        <begin position="1083"/>
        <end position="1149"/>
    </location>
</feature>
<feature type="region of interest" description="Disordered" evidence="2">
    <location>
        <begin position="737"/>
        <end position="894"/>
    </location>
</feature>
<feature type="compositionally biased region" description="Basic and acidic residues" evidence="2">
    <location>
        <begin position="1657"/>
        <end position="1671"/>
    </location>
</feature>
<dbReference type="Pfam" id="PF18562">
    <property type="entry name" value="CIDR1_gamma"/>
    <property type="match status" value="1"/>
</dbReference>
<feature type="non-terminal residue" evidence="8">
    <location>
        <position position="1702"/>
    </location>
</feature>
<dbReference type="Pfam" id="PF22672">
    <property type="entry name" value="DBL_C"/>
    <property type="match status" value="2"/>
</dbReference>
<feature type="domain" description="Cysteine-rich interdomain region 1 gamma" evidence="6">
    <location>
        <begin position="1404"/>
        <end position="1454"/>
    </location>
</feature>
<evidence type="ECO:0000256" key="2">
    <source>
        <dbReference type="SAM" id="MobiDB-lite"/>
    </source>
</evidence>
<dbReference type="Gene3D" id="1.20.58.830">
    <property type="match status" value="3"/>
</dbReference>
<dbReference type="GO" id="GO:0016020">
    <property type="term" value="C:membrane"/>
    <property type="evidence" value="ECO:0007669"/>
    <property type="project" value="InterPro"/>
</dbReference>
<dbReference type="OrthoDB" id="378876at2759"/>
<feature type="domain" description="Duffy-binding-like" evidence="7">
    <location>
        <begin position="317"/>
        <end position="481"/>
    </location>
</feature>
<evidence type="ECO:0000259" key="4">
    <source>
        <dbReference type="Pfam" id="PF05424"/>
    </source>
</evidence>
<dbReference type="InterPro" id="IPR054595">
    <property type="entry name" value="DBL_C"/>
</dbReference>
<feature type="compositionally biased region" description="Polar residues" evidence="2">
    <location>
        <begin position="1116"/>
        <end position="1139"/>
    </location>
</feature>
<dbReference type="InterPro" id="IPR041480">
    <property type="entry name" value="CIDR1_gamma"/>
</dbReference>
<accession>A0A024WNV2</accession>
<feature type="compositionally biased region" description="Basic and acidic residues" evidence="2">
    <location>
        <begin position="1679"/>
        <end position="1693"/>
    </location>
</feature>
<feature type="compositionally biased region" description="Low complexity" evidence="2">
    <location>
        <begin position="927"/>
        <end position="947"/>
    </location>
</feature>
<feature type="compositionally biased region" description="Polar residues" evidence="2">
    <location>
        <begin position="860"/>
        <end position="874"/>
    </location>
</feature>
<evidence type="ECO:0000256" key="1">
    <source>
        <dbReference type="SAM" id="Coils"/>
    </source>
</evidence>
<dbReference type="InterPro" id="IPR008602">
    <property type="entry name" value="Duffy-antigen-binding"/>
</dbReference>
<dbReference type="InterPro" id="IPR029210">
    <property type="entry name" value="PfEMP1_NTS"/>
</dbReference>
<evidence type="ECO:0000313" key="8">
    <source>
        <dbReference type="EMBL" id="ETW48221.1"/>
    </source>
</evidence>
<feature type="domain" description="Duffy-antigen binding" evidence="4">
    <location>
        <begin position="895"/>
        <end position="1193"/>
    </location>
</feature>
<evidence type="ECO:0000259" key="7">
    <source>
        <dbReference type="Pfam" id="PF22672"/>
    </source>
</evidence>
<dbReference type="Pfam" id="PF05424">
    <property type="entry name" value="Duffy_binding"/>
    <property type="match status" value="2"/>
</dbReference>
<feature type="coiled-coil region" evidence="1">
    <location>
        <begin position="200"/>
        <end position="227"/>
    </location>
</feature>
<dbReference type="GO" id="GO:0046789">
    <property type="term" value="F:host cell surface receptor binding"/>
    <property type="evidence" value="ECO:0007669"/>
    <property type="project" value="InterPro"/>
</dbReference>
<evidence type="ECO:0000259" key="3">
    <source>
        <dbReference type="Pfam" id="PF03011"/>
    </source>
</evidence>
<feature type="domain" description="Duffy-antigen binding" evidence="4">
    <location>
        <begin position="119"/>
        <end position="313"/>
    </location>
</feature>
<feature type="compositionally biased region" description="Basic and acidic residues" evidence="2">
    <location>
        <begin position="1090"/>
        <end position="1101"/>
    </location>
</feature>
<feature type="compositionally biased region" description="Polar residues" evidence="2">
    <location>
        <begin position="917"/>
        <end position="926"/>
    </location>
</feature>
<dbReference type="EMBL" id="KI925584">
    <property type="protein sequence ID" value="ETW48221.1"/>
    <property type="molecule type" value="Genomic_DNA"/>
</dbReference>
<feature type="region of interest" description="Disordered" evidence="2">
    <location>
        <begin position="1032"/>
        <end position="1057"/>
    </location>
</feature>
<dbReference type="Gene3D" id="1.20.58.1930">
    <property type="match status" value="1"/>
</dbReference>
<dbReference type="Proteomes" id="UP000030699">
    <property type="component" value="Unassembled WGS sequence"/>
</dbReference>